<dbReference type="InterPro" id="IPR006439">
    <property type="entry name" value="HAD-SF_hydro_IA"/>
</dbReference>
<sequence>MNNKNKSYDIFFFDLDGTLTDSSLGITNSVIYALKKFGIEETDRSKLYSFIGPPLLLSFEKFYGFSKEQSMDAVRYYREYYCDRGIFENRVYDGMENVLKELKNQGKLLVVATSKPEPFARQIIEHFHLMQFFDYVAGMEMDGRRQTKEEVIRYALDTCRITDKSKVLMVGDREYDVIGAQALGIDCLGILYGFGCRDELEKAGADYIVETVEEILGFA</sequence>
<dbReference type="AlphaFoldDB" id="A0A7X3MGK8"/>
<dbReference type="GO" id="GO:0004713">
    <property type="term" value="F:protein tyrosine kinase activity"/>
    <property type="evidence" value="ECO:0007669"/>
    <property type="project" value="TreeGrafter"/>
</dbReference>
<keyword evidence="1" id="KW-0378">Hydrolase</keyword>
<evidence type="ECO:0000313" key="2">
    <source>
        <dbReference type="Proteomes" id="UP000460412"/>
    </source>
</evidence>
<accession>A0A7X3MGK8</accession>
<name>A0A7X3MGK8_9FIRM</name>
<dbReference type="InterPro" id="IPR036412">
    <property type="entry name" value="HAD-like_sf"/>
</dbReference>
<dbReference type="Proteomes" id="UP000460412">
    <property type="component" value="Unassembled WGS sequence"/>
</dbReference>
<evidence type="ECO:0000313" key="1">
    <source>
        <dbReference type="EMBL" id="MXP76023.1"/>
    </source>
</evidence>
<dbReference type="PANTHER" id="PTHR43434:SF20">
    <property type="entry name" value="5'-NUCLEOTIDASE"/>
    <property type="match status" value="1"/>
</dbReference>
<dbReference type="RefSeq" id="WP_159751199.1">
    <property type="nucleotide sequence ID" value="NZ_CASSPE010000019.1"/>
</dbReference>
<dbReference type="Gene3D" id="1.10.150.240">
    <property type="entry name" value="Putative phosphatase, domain 2"/>
    <property type="match status" value="1"/>
</dbReference>
<keyword evidence="2" id="KW-1185">Reference proteome</keyword>
<dbReference type="SUPFAM" id="SSF56784">
    <property type="entry name" value="HAD-like"/>
    <property type="match status" value="1"/>
</dbReference>
<dbReference type="CDD" id="cd04302">
    <property type="entry name" value="HAD_5NT"/>
    <property type="match status" value="1"/>
</dbReference>
<protein>
    <submittedName>
        <fullName evidence="1">HAD-IA family hydrolase</fullName>
    </submittedName>
</protein>
<dbReference type="GO" id="GO:0016787">
    <property type="term" value="F:hydrolase activity"/>
    <property type="evidence" value="ECO:0007669"/>
    <property type="project" value="UniProtKB-KW"/>
</dbReference>
<proteinExistence type="predicted"/>
<dbReference type="NCBIfam" id="TIGR01549">
    <property type="entry name" value="HAD-SF-IA-v1"/>
    <property type="match status" value="1"/>
</dbReference>
<dbReference type="InterPro" id="IPR023198">
    <property type="entry name" value="PGP-like_dom2"/>
</dbReference>
<dbReference type="EMBL" id="WUQX01000001">
    <property type="protein sequence ID" value="MXP76023.1"/>
    <property type="molecule type" value="Genomic_DNA"/>
</dbReference>
<dbReference type="GO" id="GO:0005829">
    <property type="term" value="C:cytosol"/>
    <property type="evidence" value="ECO:0007669"/>
    <property type="project" value="TreeGrafter"/>
</dbReference>
<dbReference type="Pfam" id="PF13419">
    <property type="entry name" value="HAD_2"/>
    <property type="match status" value="1"/>
</dbReference>
<dbReference type="InterPro" id="IPR023214">
    <property type="entry name" value="HAD_sf"/>
</dbReference>
<dbReference type="FunFam" id="3.40.50.1000:FF:000022">
    <property type="entry name" value="Phosphoglycolate phosphatase"/>
    <property type="match status" value="1"/>
</dbReference>
<dbReference type="InterPro" id="IPR041492">
    <property type="entry name" value="HAD_2"/>
</dbReference>
<organism evidence="1 2">
    <name type="scientific">Sporofaciens musculi</name>
    <dbReference type="NCBI Taxonomy" id="2681861"/>
    <lineage>
        <taxon>Bacteria</taxon>
        <taxon>Bacillati</taxon>
        <taxon>Bacillota</taxon>
        <taxon>Clostridia</taxon>
        <taxon>Lachnospirales</taxon>
        <taxon>Lachnospiraceae</taxon>
        <taxon>Sporofaciens</taxon>
    </lineage>
</organism>
<comment type="caution">
    <text evidence="1">The sequence shown here is derived from an EMBL/GenBank/DDBJ whole genome shotgun (WGS) entry which is preliminary data.</text>
</comment>
<dbReference type="PANTHER" id="PTHR43434">
    <property type="entry name" value="PHOSPHOGLYCOLATE PHOSPHATASE"/>
    <property type="match status" value="1"/>
</dbReference>
<gene>
    <name evidence="1" type="ORF">GN277_11685</name>
</gene>
<dbReference type="InterPro" id="IPR050155">
    <property type="entry name" value="HAD-like_hydrolase_sf"/>
</dbReference>
<dbReference type="Gene3D" id="3.40.50.1000">
    <property type="entry name" value="HAD superfamily/HAD-like"/>
    <property type="match status" value="1"/>
</dbReference>
<reference evidence="1 2" key="1">
    <citation type="submission" date="2019-12" db="EMBL/GenBank/DDBJ databases">
        <title>Sporaefaciens musculi gen. nov., sp. nov., a novel bacterium isolated from the caecum of an obese mouse.</title>
        <authorList>
            <person name="Rasmussen T.S."/>
            <person name="Streidl T."/>
            <person name="Hitch T.C.A."/>
            <person name="Wortmann E."/>
            <person name="Deptula P."/>
            <person name="Hansen M."/>
            <person name="Nielsen D.S."/>
            <person name="Clavel T."/>
            <person name="Vogensen F.K."/>
        </authorList>
    </citation>
    <scope>NUCLEOTIDE SEQUENCE [LARGE SCALE GENOMIC DNA]</scope>
    <source>
        <strain evidence="1 2">WCA-9-b2</strain>
    </source>
</reference>